<dbReference type="Pfam" id="PF00685">
    <property type="entry name" value="Sulfotransfer_1"/>
    <property type="match status" value="1"/>
</dbReference>
<proteinExistence type="inferred from homology"/>
<dbReference type="EMBL" id="CP111014">
    <property type="protein sequence ID" value="WAQ98230.1"/>
    <property type="molecule type" value="Genomic_DNA"/>
</dbReference>
<reference evidence="4" key="1">
    <citation type="submission" date="2022-11" db="EMBL/GenBank/DDBJ databases">
        <title>Centuries of genome instability and evolution in soft-shell clam transmissible cancer (bioRxiv).</title>
        <authorList>
            <person name="Hart S.F.M."/>
            <person name="Yonemitsu M.A."/>
            <person name="Giersch R.M."/>
            <person name="Beal B.F."/>
            <person name="Arriagada G."/>
            <person name="Davis B.W."/>
            <person name="Ostrander E.A."/>
            <person name="Goff S.P."/>
            <person name="Metzger M.J."/>
        </authorList>
    </citation>
    <scope>NUCLEOTIDE SEQUENCE</scope>
    <source>
        <strain evidence="4">MELC-2E11</strain>
        <tissue evidence="4">Siphon/mantle</tissue>
    </source>
</reference>
<dbReference type="InterPro" id="IPR027417">
    <property type="entry name" value="P-loop_NTPase"/>
</dbReference>
<accession>A0ABY7DPE5</accession>
<feature type="domain" description="Sulfotransferase" evidence="3">
    <location>
        <begin position="37"/>
        <end position="294"/>
    </location>
</feature>
<dbReference type="Proteomes" id="UP001164746">
    <property type="component" value="Chromosome 3"/>
</dbReference>
<evidence type="ECO:0000313" key="5">
    <source>
        <dbReference type="Proteomes" id="UP001164746"/>
    </source>
</evidence>
<name>A0ABY7DPE5_MYAAR</name>
<dbReference type="InterPro" id="IPR000863">
    <property type="entry name" value="Sulfotransferase_dom"/>
</dbReference>
<keyword evidence="5" id="KW-1185">Reference proteome</keyword>
<evidence type="ECO:0000313" key="4">
    <source>
        <dbReference type="EMBL" id="WAQ98230.1"/>
    </source>
</evidence>
<evidence type="ECO:0000259" key="3">
    <source>
        <dbReference type="Pfam" id="PF00685"/>
    </source>
</evidence>
<gene>
    <name evidence="4" type="ORF">MAR_022603</name>
</gene>
<dbReference type="SUPFAM" id="SSF52540">
    <property type="entry name" value="P-loop containing nucleoside triphosphate hydrolases"/>
    <property type="match status" value="1"/>
</dbReference>
<dbReference type="Gene3D" id="3.40.50.300">
    <property type="entry name" value="P-loop containing nucleotide triphosphate hydrolases"/>
    <property type="match status" value="1"/>
</dbReference>
<comment type="similarity">
    <text evidence="1">Belongs to the sulfotransferase 1 family.</text>
</comment>
<evidence type="ECO:0000256" key="2">
    <source>
        <dbReference type="ARBA" id="ARBA00022679"/>
    </source>
</evidence>
<protein>
    <submittedName>
        <fullName evidence="4">S1C2A-like protein</fullName>
    </submittedName>
</protein>
<keyword evidence="2" id="KW-0808">Transferase</keyword>
<sequence length="308" mass="35929">MAEEISAPRIVFKQMVHRGIPLFECEIDRIEAMDTFDDDIWLCGYPRSGNTLTQEMTYLIQTLDFGRANSVYLEDRVPWIDAKDDRLQKVKGVDAIEEQIRPRFVKCHLPYDFLPSQLKDGKGRIIYVSRNAKDVFQSYYRIMLWDDQLDTSKETLNTFFENFVKGKVAKLIENNILQLLASDLYGLWTDHIIGYWKKRDNVLFLKFEDIVKDMPTAIRTIATFLGRTLAEDDVTKIWKHCHVNNMRDNPMVNFSYKAKNMSIRQEVGAFINKGEPGVWRNVLTPQMSEQIDVMMIPLDGTGLKFEFS</sequence>
<evidence type="ECO:0000256" key="1">
    <source>
        <dbReference type="ARBA" id="ARBA00005771"/>
    </source>
</evidence>
<organism evidence="4 5">
    <name type="scientific">Mya arenaria</name>
    <name type="common">Soft-shell clam</name>
    <dbReference type="NCBI Taxonomy" id="6604"/>
    <lineage>
        <taxon>Eukaryota</taxon>
        <taxon>Metazoa</taxon>
        <taxon>Spiralia</taxon>
        <taxon>Lophotrochozoa</taxon>
        <taxon>Mollusca</taxon>
        <taxon>Bivalvia</taxon>
        <taxon>Autobranchia</taxon>
        <taxon>Heteroconchia</taxon>
        <taxon>Euheterodonta</taxon>
        <taxon>Imparidentia</taxon>
        <taxon>Neoheterodontei</taxon>
        <taxon>Myida</taxon>
        <taxon>Myoidea</taxon>
        <taxon>Myidae</taxon>
        <taxon>Mya</taxon>
    </lineage>
</organism>
<dbReference type="PANTHER" id="PTHR11783">
    <property type="entry name" value="SULFOTRANSFERASE SULT"/>
    <property type="match status" value="1"/>
</dbReference>